<comment type="caution">
    <text evidence="1">The sequence shown here is derived from an EMBL/GenBank/DDBJ whole genome shotgun (WGS) entry which is preliminary data.</text>
</comment>
<dbReference type="EMBL" id="RQFT01000002">
    <property type="protein sequence ID" value="TGL09136.1"/>
    <property type="molecule type" value="Genomic_DNA"/>
</dbReference>
<evidence type="ECO:0000313" key="2">
    <source>
        <dbReference type="Proteomes" id="UP000297641"/>
    </source>
</evidence>
<proteinExistence type="predicted"/>
<evidence type="ECO:0000313" key="1">
    <source>
        <dbReference type="EMBL" id="TGL09136.1"/>
    </source>
</evidence>
<protein>
    <submittedName>
        <fullName evidence="1">Uncharacterized protein</fullName>
    </submittedName>
</protein>
<accession>A0A7I0HWS2</accession>
<dbReference type="Proteomes" id="UP000297641">
    <property type="component" value="Unassembled WGS sequence"/>
</dbReference>
<dbReference type="AlphaFoldDB" id="A0A7I0HWS2"/>
<gene>
    <name evidence="1" type="ORF">EHQ43_01375</name>
</gene>
<organism evidence="1 2">
    <name type="scientific">Leptospira bouyouniensis</name>
    <dbReference type="NCBI Taxonomy" id="2484911"/>
    <lineage>
        <taxon>Bacteria</taxon>
        <taxon>Pseudomonadati</taxon>
        <taxon>Spirochaetota</taxon>
        <taxon>Spirochaetia</taxon>
        <taxon>Leptospirales</taxon>
        <taxon>Leptospiraceae</taxon>
        <taxon>Leptospira</taxon>
    </lineage>
</organism>
<sequence length="276" mass="32332">MGTWLWKNSYEMTMWLKKVKMVDMLSIQSIFCELWQMRQTMRTLFKFLILSCLILSVSICKKLESEALPVSEEKPAWLSGPLEEELEPGVFYVRDVGAGEAHFQEYNLDPREMAIKQMLPVAKEIRDNILKRNFRGLAEKTDSTILNLIGQANGNLNPSQHEEKIVNLWVDKYNKNGNKDPFCNFDVLMNADIKKMEIKAYLVKDPYIGKHSIQYSVEYIIKFIDAINNELTLQVYLDFSSIYKRSGTEFYLIRSFWDHCPDPNLYNLPKPRNDDF</sequence>
<reference evidence="1 2" key="1">
    <citation type="journal article" date="2019" name="PLoS Negl. Trop. Dis.">
        <title>Revisiting the worldwide diversity of Leptospira species in the environment.</title>
        <authorList>
            <person name="Vincent A.T."/>
            <person name="Schiettekatte O."/>
            <person name="Bourhy P."/>
            <person name="Veyrier F.J."/>
            <person name="Picardeau M."/>
        </authorList>
    </citation>
    <scope>NUCLEOTIDE SEQUENCE [LARGE SCALE GENOMIC DNA]</scope>
    <source>
        <strain evidence="1 2">201800273</strain>
    </source>
</reference>
<dbReference type="RefSeq" id="WP_135769952.1">
    <property type="nucleotide sequence ID" value="NZ_RQFT01000002.1"/>
</dbReference>
<name>A0A7I0HWS2_9LEPT</name>